<dbReference type="Proteomes" id="UP000012073">
    <property type="component" value="Unassembled WGS sequence"/>
</dbReference>
<sequence>MNITIDPSRRIVHDSCPRWAACTYCTWRHSLLTVHPCTIRFSTVRHRFVMSLFASVNRNPAWRPPAFVDATIFIAQPNNSFRCMEAHLR</sequence>
<organism evidence="1 2">
    <name type="scientific">Chondrus crispus</name>
    <name type="common">Carrageen Irish moss</name>
    <name type="synonym">Polymorpha crispa</name>
    <dbReference type="NCBI Taxonomy" id="2769"/>
    <lineage>
        <taxon>Eukaryota</taxon>
        <taxon>Rhodophyta</taxon>
        <taxon>Florideophyceae</taxon>
        <taxon>Rhodymeniophycidae</taxon>
        <taxon>Gigartinales</taxon>
        <taxon>Gigartinaceae</taxon>
        <taxon>Chondrus</taxon>
    </lineage>
</organism>
<gene>
    <name evidence="1" type="ORF">CHC_T00006484001</name>
</gene>
<dbReference type="EMBL" id="HG002012">
    <property type="protein sequence ID" value="CDF39224.1"/>
    <property type="molecule type" value="Genomic_DNA"/>
</dbReference>
<evidence type="ECO:0000313" key="2">
    <source>
        <dbReference type="Proteomes" id="UP000012073"/>
    </source>
</evidence>
<keyword evidence="2" id="KW-1185">Reference proteome</keyword>
<dbReference type="GeneID" id="17326851"/>
<name>R7QM98_CHOCR</name>
<proteinExistence type="predicted"/>
<accession>R7QM98</accession>
<dbReference type="Gramene" id="CDF39224">
    <property type="protein sequence ID" value="CDF39224"/>
    <property type="gene ID" value="CHC_T00006484001"/>
</dbReference>
<dbReference type="KEGG" id="ccp:CHC_T00006484001"/>
<protein>
    <submittedName>
        <fullName evidence="1">Uncharacterized protein</fullName>
    </submittedName>
</protein>
<evidence type="ECO:0000313" key="1">
    <source>
        <dbReference type="EMBL" id="CDF39224.1"/>
    </source>
</evidence>
<reference evidence="2" key="1">
    <citation type="journal article" date="2013" name="Proc. Natl. Acad. Sci. U.S.A.">
        <title>Genome structure and metabolic features in the red seaweed Chondrus crispus shed light on evolution of the Archaeplastida.</title>
        <authorList>
            <person name="Collen J."/>
            <person name="Porcel B."/>
            <person name="Carre W."/>
            <person name="Ball S.G."/>
            <person name="Chaparro C."/>
            <person name="Tonon T."/>
            <person name="Barbeyron T."/>
            <person name="Michel G."/>
            <person name="Noel B."/>
            <person name="Valentin K."/>
            <person name="Elias M."/>
            <person name="Artiguenave F."/>
            <person name="Arun A."/>
            <person name="Aury J.M."/>
            <person name="Barbosa-Neto J.F."/>
            <person name="Bothwell J.H."/>
            <person name="Bouget F.Y."/>
            <person name="Brillet L."/>
            <person name="Cabello-Hurtado F."/>
            <person name="Capella-Gutierrez S."/>
            <person name="Charrier B."/>
            <person name="Cladiere L."/>
            <person name="Cock J.M."/>
            <person name="Coelho S.M."/>
            <person name="Colleoni C."/>
            <person name="Czjzek M."/>
            <person name="Da Silva C."/>
            <person name="Delage L."/>
            <person name="Denoeud F."/>
            <person name="Deschamps P."/>
            <person name="Dittami S.M."/>
            <person name="Gabaldon T."/>
            <person name="Gachon C.M."/>
            <person name="Groisillier A."/>
            <person name="Herve C."/>
            <person name="Jabbari K."/>
            <person name="Katinka M."/>
            <person name="Kloareg B."/>
            <person name="Kowalczyk N."/>
            <person name="Labadie K."/>
            <person name="Leblanc C."/>
            <person name="Lopez P.J."/>
            <person name="McLachlan D.H."/>
            <person name="Meslet-Cladiere L."/>
            <person name="Moustafa A."/>
            <person name="Nehr Z."/>
            <person name="Nyvall Collen P."/>
            <person name="Panaud O."/>
            <person name="Partensky F."/>
            <person name="Poulain J."/>
            <person name="Rensing S.A."/>
            <person name="Rousvoal S."/>
            <person name="Samson G."/>
            <person name="Symeonidi A."/>
            <person name="Weissenbach J."/>
            <person name="Zambounis A."/>
            <person name="Wincker P."/>
            <person name="Boyen C."/>
        </authorList>
    </citation>
    <scope>NUCLEOTIDE SEQUENCE [LARGE SCALE GENOMIC DNA]</scope>
    <source>
        <strain evidence="2">cv. Stackhouse</strain>
    </source>
</reference>
<dbReference type="AlphaFoldDB" id="R7QM98"/>
<dbReference type="RefSeq" id="XP_005719135.1">
    <property type="nucleotide sequence ID" value="XM_005719078.1"/>
</dbReference>